<dbReference type="Gene3D" id="1.10.287.380">
    <property type="entry name" value="Valyl-tRNA synthetase, C-terminal domain"/>
    <property type="match status" value="1"/>
</dbReference>
<dbReference type="GO" id="GO:0003677">
    <property type="term" value="F:DNA binding"/>
    <property type="evidence" value="ECO:0007669"/>
    <property type="project" value="InterPro"/>
</dbReference>
<evidence type="ECO:0000259" key="3">
    <source>
        <dbReference type="Pfam" id="PF16326"/>
    </source>
</evidence>
<dbReference type="Pfam" id="PF16326">
    <property type="entry name" value="ABC_tran_CTD"/>
    <property type="match status" value="1"/>
</dbReference>
<feature type="non-terminal residue" evidence="4">
    <location>
        <position position="1"/>
    </location>
</feature>
<dbReference type="AlphaFoldDB" id="A0A382YZ38"/>
<sequence length="101" mass="11729">LKRKHRTTRVNPRVRTSLRTSLGYKEQRELEGLPQEIETLSKKIARAEMLLADVDFYRKDPVAFEVATADLAKARAALTQSENRWFELEDKRDSLRAKTAK</sequence>
<dbReference type="EMBL" id="UINC01179632">
    <property type="protein sequence ID" value="SVD88411.1"/>
    <property type="molecule type" value="Genomic_DNA"/>
</dbReference>
<evidence type="ECO:0000313" key="4">
    <source>
        <dbReference type="EMBL" id="SVD88411.1"/>
    </source>
</evidence>
<dbReference type="GO" id="GO:0005524">
    <property type="term" value="F:ATP binding"/>
    <property type="evidence" value="ECO:0007669"/>
    <property type="project" value="UniProtKB-KW"/>
</dbReference>
<keyword evidence="2" id="KW-0067">ATP-binding</keyword>
<protein>
    <recommendedName>
        <fullName evidence="3">ABC transporter Uup C-terminal domain-containing protein</fullName>
    </recommendedName>
</protein>
<dbReference type="InterPro" id="IPR037118">
    <property type="entry name" value="Val-tRNA_synth_C_sf"/>
</dbReference>
<gene>
    <name evidence="4" type="ORF">METZ01_LOCUS441265</name>
</gene>
<proteinExistence type="predicted"/>
<evidence type="ECO:0000256" key="1">
    <source>
        <dbReference type="ARBA" id="ARBA00022741"/>
    </source>
</evidence>
<evidence type="ECO:0000256" key="2">
    <source>
        <dbReference type="ARBA" id="ARBA00022840"/>
    </source>
</evidence>
<name>A0A382YZ38_9ZZZZ</name>
<accession>A0A382YZ38</accession>
<dbReference type="InterPro" id="IPR032524">
    <property type="entry name" value="ABC_tran_C"/>
</dbReference>
<feature type="domain" description="ABC transporter Uup C-terminal" evidence="3">
    <location>
        <begin position="22"/>
        <end position="89"/>
    </location>
</feature>
<organism evidence="4">
    <name type="scientific">marine metagenome</name>
    <dbReference type="NCBI Taxonomy" id="408172"/>
    <lineage>
        <taxon>unclassified sequences</taxon>
        <taxon>metagenomes</taxon>
        <taxon>ecological metagenomes</taxon>
    </lineage>
</organism>
<keyword evidence="1" id="KW-0547">Nucleotide-binding</keyword>
<reference evidence="4" key="1">
    <citation type="submission" date="2018-05" db="EMBL/GenBank/DDBJ databases">
        <authorList>
            <person name="Lanie J.A."/>
            <person name="Ng W.-L."/>
            <person name="Kazmierczak K.M."/>
            <person name="Andrzejewski T.M."/>
            <person name="Davidsen T.M."/>
            <person name="Wayne K.J."/>
            <person name="Tettelin H."/>
            <person name="Glass J.I."/>
            <person name="Rusch D."/>
            <person name="Podicherti R."/>
            <person name="Tsui H.-C.T."/>
            <person name="Winkler M.E."/>
        </authorList>
    </citation>
    <scope>NUCLEOTIDE SEQUENCE</scope>
</reference>